<feature type="transmembrane region" description="Helical" evidence="2">
    <location>
        <begin position="293"/>
        <end position="314"/>
    </location>
</feature>
<dbReference type="PANTHER" id="PTHR23523:SF2">
    <property type="entry name" value="2-NITROIMIDAZOLE TRANSPORTER"/>
    <property type="match status" value="1"/>
</dbReference>
<dbReference type="SUPFAM" id="SSF103473">
    <property type="entry name" value="MFS general substrate transporter"/>
    <property type="match status" value="1"/>
</dbReference>
<name>A0A6G8B0F7_9LACO</name>
<dbReference type="AlphaFoldDB" id="A0A6G8B0F7"/>
<reference evidence="3 4" key="1">
    <citation type="submission" date="2020-03" db="EMBL/GenBank/DDBJ databases">
        <title>Weissella sp. nov., isolated from Cybister lewisianus.</title>
        <authorList>
            <person name="Hyun D.-W."/>
            <person name="Bae J.-W."/>
        </authorList>
    </citation>
    <scope>NUCLEOTIDE SEQUENCE [LARGE SCALE GENOMIC DNA]</scope>
    <source>
        <strain evidence="3 4">HDW19</strain>
    </source>
</reference>
<feature type="transmembrane region" description="Helical" evidence="2">
    <location>
        <begin position="105"/>
        <end position="130"/>
    </location>
</feature>
<evidence type="ECO:0000313" key="4">
    <source>
        <dbReference type="Proteomes" id="UP000500741"/>
    </source>
</evidence>
<organism evidence="3 4">
    <name type="scientific">Weissella coleopterorum</name>
    <dbReference type="NCBI Taxonomy" id="2714949"/>
    <lineage>
        <taxon>Bacteria</taxon>
        <taxon>Bacillati</taxon>
        <taxon>Bacillota</taxon>
        <taxon>Bacilli</taxon>
        <taxon>Lactobacillales</taxon>
        <taxon>Lactobacillaceae</taxon>
        <taxon>Weissella</taxon>
    </lineage>
</organism>
<dbReference type="Proteomes" id="UP000500741">
    <property type="component" value="Chromosome"/>
</dbReference>
<keyword evidence="2" id="KW-0812">Transmembrane</keyword>
<feature type="transmembrane region" description="Helical" evidence="2">
    <location>
        <begin position="229"/>
        <end position="251"/>
    </location>
</feature>
<feature type="transmembrane region" description="Helical" evidence="2">
    <location>
        <begin position="168"/>
        <end position="187"/>
    </location>
</feature>
<keyword evidence="4" id="KW-1185">Reference proteome</keyword>
<dbReference type="GO" id="GO:0022857">
    <property type="term" value="F:transmembrane transporter activity"/>
    <property type="evidence" value="ECO:0007669"/>
    <property type="project" value="InterPro"/>
</dbReference>
<dbReference type="InterPro" id="IPR011701">
    <property type="entry name" value="MFS"/>
</dbReference>
<comment type="subcellular location">
    <subcellularLocation>
        <location evidence="1">Cell membrane</location>
        <topology evidence="1">Multi-pass membrane protein</topology>
    </subcellularLocation>
</comment>
<proteinExistence type="predicted"/>
<accession>A0A6G8B0F7</accession>
<feature type="transmembrane region" description="Helical" evidence="2">
    <location>
        <begin position="392"/>
        <end position="411"/>
    </location>
</feature>
<dbReference type="InterPro" id="IPR052524">
    <property type="entry name" value="MFS_Cyanate_Porter"/>
</dbReference>
<evidence type="ECO:0000256" key="1">
    <source>
        <dbReference type="ARBA" id="ARBA00004651"/>
    </source>
</evidence>
<dbReference type="RefSeq" id="WP_166010578.1">
    <property type="nucleotide sequence ID" value="NZ_CP049888.1"/>
</dbReference>
<evidence type="ECO:0000256" key="2">
    <source>
        <dbReference type="SAM" id="Phobius"/>
    </source>
</evidence>
<dbReference type="EMBL" id="CP049888">
    <property type="protein sequence ID" value="QIL50710.1"/>
    <property type="molecule type" value="Genomic_DNA"/>
</dbReference>
<keyword evidence="2" id="KW-1133">Transmembrane helix</keyword>
<evidence type="ECO:0000313" key="3">
    <source>
        <dbReference type="EMBL" id="QIL50710.1"/>
    </source>
</evidence>
<dbReference type="PANTHER" id="PTHR23523">
    <property type="match status" value="1"/>
</dbReference>
<dbReference type="Pfam" id="PF07690">
    <property type="entry name" value="MFS_1"/>
    <property type="match status" value="1"/>
</dbReference>
<keyword evidence="2" id="KW-0472">Membrane</keyword>
<dbReference type="InterPro" id="IPR036259">
    <property type="entry name" value="MFS_trans_sf"/>
</dbReference>
<feature type="transmembrane region" description="Helical" evidence="2">
    <location>
        <begin position="52"/>
        <end position="70"/>
    </location>
</feature>
<protein>
    <submittedName>
        <fullName evidence="3">MFS transporter</fullName>
    </submittedName>
</protein>
<dbReference type="GO" id="GO:0005886">
    <property type="term" value="C:plasma membrane"/>
    <property type="evidence" value="ECO:0007669"/>
    <property type="project" value="UniProtKB-SubCell"/>
</dbReference>
<sequence>MNSKIKNKYYTPKIGLLVAIILLGLMMRSPISAIPMILNQLAQRLHVVPEQLSILTTIPLVVFMLFSNFASNTANRLGLKKTVTLAAVLMTLGSIARVFPNFMLIILGTILIGIGIAHLNVLMPAVIMAFVPNQIALYTTTYSLSMMLGVALCNLTTVPLLQLGGINSVMLVLVGATLIALFVWAFVTRHLEPLGANKSQQLEQTTTLSNLTNHSEKVTLSPWRTWQAWPFLITFGCQSFLNYTFVAWMPALMAYHHVPSNQIGVIMSFNAFVTIIFSIIIPKLLVSLSNRGITLLMISNGTLGLISAAGFIFYQNTSNFLFWSLESIIYGLMIGGFFLSVMTLLALKTSRPSDTAQLSGMTQTGGYLIAALGPILYGVAFKANPTGMLQNIFFVGIIIIMTIMAVMMVNVKKFK</sequence>
<feature type="transmembrane region" description="Helical" evidence="2">
    <location>
        <begin position="358"/>
        <end position="380"/>
    </location>
</feature>
<feature type="transmembrane region" description="Helical" evidence="2">
    <location>
        <begin position="263"/>
        <end position="281"/>
    </location>
</feature>
<feature type="transmembrane region" description="Helical" evidence="2">
    <location>
        <begin position="142"/>
        <end position="162"/>
    </location>
</feature>
<feature type="transmembrane region" description="Helical" evidence="2">
    <location>
        <begin position="320"/>
        <end position="346"/>
    </location>
</feature>
<gene>
    <name evidence="3" type="ORF">G7084_04895</name>
</gene>
<dbReference type="Gene3D" id="1.20.1250.20">
    <property type="entry name" value="MFS general substrate transporter like domains"/>
    <property type="match status" value="1"/>
</dbReference>
<dbReference type="KEGG" id="wco:G7084_04895"/>